<dbReference type="HAMAP" id="MF_01609">
    <property type="entry name" value="Glu_cys_ligase_2"/>
    <property type="match status" value="1"/>
</dbReference>
<evidence type="ECO:0000256" key="1">
    <source>
        <dbReference type="ARBA" id="ARBA00022598"/>
    </source>
</evidence>
<evidence type="ECO:0000256" key="4">
    <source>
        <dbReference type="HAMAP-Rule" id="MF_01609"/>
    </source>
</evidence>
<dbReference type="Pfam" id="PF04107">
    <property type="entry name" value="GCS2"/>
    <property type="match status" value="1"/>
</dbReference>
<dbReference type="InterPro" id="IPR006336">
    <property type="entry name" value="GCS2"/>
</dbReference>
<dbReference type="RefSeq" id="WP_148596926.1">
    <property type="nucleotide sequence ID" value="NZ_CP042997.1"/>
</dbReference>
<dbReference type="GO" id="GO:0004357">
    <property type="term" value="F:glutamate-cysteine ligase activity"/>
    <property type="evidence" value="ECO:0007669"/>
    <property type="project" value="UniProtKB-EC"/>
</dbReference>
<accession>A0A5B9WAS5</accession>
<evidence type="ECO:0000256" key="3">
    <source>
        <dbReference type="ARBA" id="ARBA00022840"/>
    </source>
</evidence>
<dbReference type="NCBIfam" id="TIGR02050">
    <property type="entry name" value="gshA_cyan_rel"/>
    <property type="match status" value="1"/>
</dbReference>
<evidence type="ECO:0000256" key="2">
    <source>
        <dbReference type="ARBA" id="ARBA00022741"/>
    </source>
</evidence>
<organism evidence="5 6">
    <name type="scientific">Aquisphaera giovannonii</name>
    <dbReference type="NCBI Taxonomy" id="406548"/>
    <lineage>
        <taxon>Bacteria</taxon>
        <taxon>Pseudomonadati</taxon>
        <taxon>Planctomycetota</taxon>
        <taxon>Planctomycetia</taxon>
        <taxon>Isosphaerales</taxon>
        <taxon>Isosphaeraceae</taxon>
        <taxon>Aquisphaera</taxon>
    </lineage>
</organism>
<dbReference type="InterPro" id="IPR014746">
    <property type="entry name" value="Gln_synth/guanido_kin_cat_dom"/>
</dbReference>
<sequence length="375" mass="42528">MSPYVFAKSDGPTLGVELELNLVDARTMALRSGATPILEALPPDLKGAVKPELFQCYVEINTGVCRDVEEVGRDLSAKLAVLERLAADRGMRLFWSGTHPFSPWHAQEVTQTERYLGLVDLLQETARRLITFGLHVHVGLDSGDKAIMICDRILPYLPVLLALSANSPFWQGRETGLHSHRSKVMETLPTSGLPPLMRNWSEYTWLLNHMVETGFIQTIREIWWDVRPHHNFGTVEVRICDMPPTLRQVLGLTGLVQCLVQDLSDEVDRGIYQSDAHPFLVRQNKWRAARYGMDAHLVDPRSFRVVPVRRTVREMVDRLEGRARDLGCRSQLEIVREMVEEPTGSVRQLATYRETGDLTEVVRRMIRSSAISEAP</sequence>
<dbReference type="KEGG" id="agv:OJF2_59440"/>
<name>A0A5B9WAS5_9BACT</name>
<dbReference type="NCBIfam" id="NF010043">
    <property type="entry name" value="PRK13517.1-3"/>
    <property type="match status" value="1"/>
</dbReference>
<dbReference type="Gene3D" id="3.30.590.20">
    <property type="match status" value="1"/>
</dbReference>
<evidence type="ECO:0000313" key="5">
    <source>
        <dbReference type="EMBL" id="QEH37354.1"/>
    </source>
</evidence>
<protein>
    <recommendedName>
        <fullName evidence="4">Putative glutamate--cysteine ligase 2</fullName>
        <ecNumber evidence="4">6.3.2.2</ecNumber>
    </recommendedName>
    <alternativeName>
        <fullName evidence="4">Gamma-glutamylcysteine synthetase 2</fullName>
        <shortName evidence="4">GCS 2</shortName>
        <shortName evidence="4">Gamma-GCS 2</shortName>
    </alternativeName>
</protein>
<dbReference type="PANTHER" id="PTHR36510">
    <property type="entry name" value="GLUTAMATE--CYSTEINE LIGASE 2-RELATED"/>
    <property type="match status" value="1"/>
</dbReference>
<dbReference type="SUPFAM" id="SSF55931">
    <property type="entry name" value="Glutamine synthetase/guanido kinase"/>
    <property type="match status" value="1"/>
</dbReference>
<dbReference type="Proteomes" id="UP000324233">
    <property type="component" value="Chromosome"/>
</dbReference>
<keyword evidence="2 4" id="KW-0547">Nucleotide-binding</keyword>
<comment type="function">
    <text evidence="4">ATP-dependent carboxylate-amine ligase which exhibits weak glutamate--cysteine ligase activity.</text>
</comment>
<reference evidence="5 6" key="1">
    <citation type="submission" date="2019-08" db="EMBL/GenBank/DDBJ databases">
        <title>Deep-cultivation of Planctomycetes and their phenomic and genomic characterization uncovers novel biology.</title>
        <authorList>
            <person name="Wiegand S."/>
            <person name="Jogler M."/>
            <person name="Boedeker C."/>
            <person name="Pinto D."/>
            <person name="Vollmers J."/>
            <person name="Rivas-Marin E."/>
            <person name="Kohn T."/>
            <person name="Peeters S.H."/>
            <person name="Heuer A."/>
            <person name="Rast P."/>
            <person name="Oberbeckmann S."/>
            <person name="Bunk B."/>
            <person name="Jeske O."/>
            <person name="Meyerdierks A."/>
            <person name="Storesund J.E."/>
            <person name="Kallscheuer N."/>
            <person name="Luecker S."/>
            <person name="Lage O.M."/>
            <person name="Pohl T."/>
            <person name="Merkel B.J."/>
            <person name="Hornburger P."/>
            <person name="Mueller R.-W."/>
            <person name="Bruemmer F."/>
            <person name="Labrenz M."/>
            <person name="Spormann A.M."/>
            <person name="Op den Camp H."/>
            <person name="Overmann J."/>
            <person name="Amann R."/>
            <person name="Jetten M.S.M."/>
            <person name="Mascher T."/>
            <person name="Medema M.H."/>
            <person name="Devos D.P."/>
            <person name="Kaster A.-K."/>
            <person name="Ovreas L."/>
            <person name="Rohde M."/>
            <person name="Galperin M.Y."/>
            <person name="Jogler C."/>
        </authorList>
    </citation>
    <scope>NUCLEOTIDE SEQUENCE [LARGE SCALE GENOMIC DNA]</scope>
    <source>
        <strain evidence="5 6">OJF2</strain>
    </source>
</reference>
<dbReference type="GO" id="GO:0042398">
    <property type="term" value="P:modified amino acid biosynthetic process"/>
    <property type="evidence" value="ECO:0007669"/>
    <property type="project" value="InterPro"/>
</dbReference>
<dbReference type="AlphaFoldDB" id="A0A5B9WAS5"/>
<keyword evidence="1 4" id="KW-0436">Ligase</keyword>
<dbReference type="EMBL" id="CP042997">
    <property type="protein sequence ID" value="QEH37354.1"/>
    <property type="molecule type" value="Genomic_DNA"/>
</dbReference>
<dbReference type="PANTHER" id="PTHR36510:SF1">
    <property type="entry name" value="GLUTAMATE--CYSTEINE LIGASE 2-RELATED"/>
    <property type="match status" value="1"/>
</dbReference>
<comment type="similarity">
    <text evidence="4">Belongs to the glutamate--cysteine ligase type 2 family. YbdK subfamily.</text>
</comment>
<proteinExistence type="inferred from homology"/>
<dbReference type="GO" id="GO:0005524">
    <property type="term" value="F:ATP binding"/>
    <property type="evidence" value="ECO:0007669"/>
    <property type="project" value="UniProtKB-KW"/>
</dbReference>
<dbReference type="OrthoDB" id="9769628at2"/>
<dbReference type="InterPro" id="IPR011793">
    <property type="entry name" value="YbdK"/>
</dbReference>
<gene>
    <name evidence="5" type="primary">ybdK_1</name>
    <name evidence="5" type="ORF">OJF2_59440</name>
</gene>
<dbReference type="InterPro" id="IPR050141">
    <property type="entry name" value="GCL_type2/YbdK_subfam"/>
</dbReference>
<keyword evidence="6" id="KW-1185">Reference proteome</keyword>
<dbReference type="EC" id="6.3.2.2" evidence="4"/>
<keyword evidence="3 4" id="KW-0067">ATP-binding</keyword>
<comment type="catalytic activity">
    <reaction evidence="4">
        <text>L-cysteine + L-glutamate + ATP = gamma-L-glutamyl-L-cysteine + ADP + phosphate + H(+)</text>
        <dbReference type="Rhea" id="RHEA:13285"/>
        <dbReference type="ChEBI" id="CHEBI:15378"/>
        <dbReference type="ChEBI" id="CHEBI:29985"/>
        <dbReference type="ChEBI" id="CHEBI:30616"/>
        <dbReference type="ChEBI" id="CHEBI:35235"/>
        <dbReference type="ChEBI" id="CHEBI:43474"/>
        <dbReference type="ChEBI" id="CHEBI:58173"/>
        <dbReference type="ChEBI" id="CHEBI:456216"/>
        <dbReference type="EC" id="6.3.2.2"/>
    </reaction>
</comment>
<evidence type="ECO:0000313" key="6">
    <source>
        <dbReference type="Proteomes" id="UP000324233"/>
    </source>
</evidence>